<dbReference type="Proteomes" id="UP000621799">
    <property type="component" value="Unassembled WGS sequence"/>
</dbReference>
<feature type="transmembrane region" description="Helical" evidence="1">
    <location>
        <begin position="129"/>
        <end position="150"/>
    </location>
</feature>
<dbReference type="GO" id="GO:0016020">
    <property type="term" value="C:membrane"/>
    <property type="evidence" value="ECO:0007669"/>
    <property type="project" value="TreeGrafter"/>
</dbReference>
<feature type="transmembrane region" description="Helical" evidence="1">
    <location>
        <begin position="77"/>
        <end position="96"/>
    </location>
</feature>
<keyword evidence="3" id="KW-0808">Transferase</keyword>
<comment type="caution">
    <text evidence="3">The sequence shown here is derived from an EMBL/GenBank/DDBJ whole genome shotgun (WGS) entry which is preliminary data.</text>
</comment>
<dbReference type="InterPro" id="IPR002656">
    <property type="entry name" value="Acyl_transf_3_dom"/>
</dbReference>
<dbReference type="PANTHER" id="PTHR23028:SF53">
    <property type="entry name" value="ACYL_TRANSF_3 DOMAIN-CONTAINING PROTEIN"/>
    <property type="match status" value="1"/>
</dbReference>
<feature type="domain" description="Acyltransferase 3" evidence="2">
    <location>
        <begin position="16"/>
        <end position="156"/>
    </location>
</feature>
<protein>
    <submittedName>
        <fullName evidence="3">Acyltransferase</fullName>
    </submittedName>
</protein>
<dbReference type="Pfam" id="PF01757">
    <property type="entry name" value="Acyl_transf_3"/>
    <property type="match status" value="1"/>
</dbReference>
<dbReference type="InterPro" id="IPR050879">
    <property type="entry name" value="Acyltransferase_3"/>
</dbReference>
<dbReference type="RefSeq" id="WP_264322441.1">
    <property type="nucleotide sequence ID" value="NZ_JADEXN010000327.1"/>
</dbReference>
<keyword evidence="1" id="KW-0812">Transmembrane</keyword>
<evidence type="ECO:0000313" key="4">
    <source>
        <dbReference type="Proteomes" id="UP000621799"/>
    </source>
</evidence>
<feature type="non-terminal residue" evidence="3">
    <location>
        <position position="159"/>
    </location>
</feature>
<dbReference type="EMBL" id="JADEXN010000327">
    <property type="protein sequence ID" value="MBE9042273.1"/>
    <property type="molecule type" value="Genomic_DNA"/>
</dbReference>
<keyword evidence="1" id="KW-0472">Membrane</keyword>
<evidence type="ECO:0000259" key="2">
    <source>
        <dbReference type="Pfam" id="PF01757"/>
    </source>
</evidence>
<gene>
    <name evidence="3" type="ORF">IQ235_15955</name>
</gene>
<feature type="transmembrane region" description="Helical" evidence="1">
    <location>
        <begin position="12"/>
        <end position="30"/>
    </location>
</feature>
<evidence type="ECO:0000313" key="3">
    <source>
        <dbReference type="EMBL" id="MBE9042273.1"/>
    </source>
</evidence>
<dbReference type="PANTHER" id="PTHR23028">
    <property type="entry name" value="ACETYLTRANSFERASE"/>
    <property type="match status" value="1"/>
</dbReference>
<keyword evidence="1" id="KW-1133">Transmembrane helix</keyword>
<evidence type="ECO:0000256" key="1">
    <source>
        <dbReference type="SAM" id="Phobius"/>
    </source>
</evidence>
<dbReference type="GO" id="GO:0000271">
    <property type="term" value="P:polysaccharide biosynthetic process"/>
    <property type="evidence" value="ECO:0007669"/>
    <property type="project" value="TreeGrafter"/>
</dbReference>
<dbReference type="GO" id="GO:0016747">
    <property type="term" value="F:acyltransferase activity, transferring groups other than amino-acyl groups"/>
    <property type="evidence" value="ECO:0007669"/>
    <property type="project" value="InterPro"/>
</dbReference>
<feature type="transmembrane region" description="Helical" evidence="1">
    <location>
        <begin position="36"/>
        <end position="56"/>
    </location>
</feature>
<keyword evidence="4" id="KW-1185">Reference proteome</keyword>
<organism evidence="3 4">
    <name type="scientific">Zarconia navalis LEGE 11467</name>
    <dbReference type="NCBI Taxonomy" id="1828826"/>
    <lineage>
        <taxon>Bacteria</taxon>
        <taxon>Bacillati</taxon>
        <taxon>Cyanobacteriota</taxon>
        <taxon>Cyanophyceae</taxon>
        <taxon>Oscillatoriophycideae</taxon>
        <taxon>Oscillatoriales</taxon>
        <taxon>Oscillatoriales incertae sedis</taxon>
        <taxon>Zarconia</taxon>
        <taxon>Zarconia navalis</taxon>
    </lineage>
</organism>
<sequence>MQRNTESSQILKLTNFCKGFAIFWIVLVHFKSGWFGWQGVHIFLILSGFGLAYSSLKSDRQGNWKPWFYKRFKRIFPAYWIAVIASVPFLLFLNLGPRPGIESGIFKTLLDLFLLNNFFEQFIGGGTGAFWYVPLIVGAYLLFPWLYGMLRKCSKPRHY</sequence>
<accession>A0A928VZT5</accession>
<proteinExistence type="predicted"/>
<name>A0A928VZT5_9CYAN</name>
<reference evidence="3" key="1">
    <citation type="submission" date="2020-10" db="EMBL/GenBank/DDBJ databases">
        <authorList>
            <person name="Castelo-Branco R."/>
            <person name="Eusebio N."/>
            <person name="Adriana R."/>
            <person name="Vieira A."/>
            <person name="Brugerolle De Fraissinette N."/>
            <person name="Rezende De Castro R."/>
            <person name="Schneider M.P."/>
            <person name="Vasconcelos V."/>
            <person name="Leao P.N."/>
        </authorList>
    </citation>
    <scope>NUCLEOTIDE SEQUENCE</scope>
    <source>
        <strain evidence="3">LEGE 11467</strain>
    </source>
</reference>
<keyword evidence="3" id="KW-0012">Acyltransferase</keyword>
<dbReference type="AlphaFoldDB" id="A0A928VZT5"/>